<proteinExistence type="predicted"/>
<feature type="domain" description="BHLH" evidence="6">
    <location>
        <begin position="204"/>
        <end position="253"/>
    </location>
</feature>
<keyword evidence="3" id="KW-0238">DNA-binding</keyword>
<accession>A0AAD8KMB1</accession>
<protein>
    <recommendedName>
        <fullName evidence="6">BHLH domain-containing protein</fullName>
    </recommendedName>
</protein>
<sequence>MNQSFQSLLLTGKYGAGDCNFTPFQSSDDSYLHREMTYLPQYYDKSVLSSLIYPYTSSFEAFDENVNQIANRYEYNNWKCVEMEKKLKKLKTELSTESSSSPSPLLFNFAPTTSFHQLPELQSFEQVDPDLEEKRLKQKFSPVEVAYVEPTSFNLTTNYFNVIPTTSFHQLPELHSFEQTDPDLEQKRLKHKISPVETTSFNLPAKMSTREVATHRRRTLTDKTRSLQNLLPVDRKMDMATIYEEAYKYIKFLKAQINVLESMPVSSTSGSNFRSENPRYGYNLSGTLGKLNRQQLLEILVNSPAAQSTLYSNGCCVYSLEQLMLYNNIAEKSFFIDH</sequence>
<evidence type="ECO:0000313" key="7">
    <source>
        <dbReference type="EMBL" id="KAK1422907.1"/>
    </source>
</evidence>
<dbReference type="GO" id="GO:0046983">
    <property type="term" value="F:protein dimerization activity"/>
    <property type="evidence" value="ECO:0007669"/>
    <property type="project" value="InterPro"/>
</dbReference>
<dbReference type="GO" id="GO:0003677">
    <property type="term" value="F:DNA binding"/>
    <property type="evidence" value="ECO:0007669"/>
    <property type="project" value="UniProtKB-KW"/>
</dbReference>
<dbReference type="SMART" id="SM00353">
    <property type="entry name" value="HLH"/>
    <property type="match status" value="1"/>
</dbReference>
<dbReference type="AlphaFoldDB" id="A0AAD8KMB1"/>
<dbReference type="InterPro" id="IPR045843">
    <property type="entry name" value="IND-like"/>
</dbReference>
<dbReference type="Gene3D" id="4.10.280.10">
    <property type="entry name" value="Helix-loop-helix DNA-binding domain"/>
    <property type="match status" value="1"/>
</dbReference>
<evidence type="ECO:0000256" key="3">
    <source>
        <dbReference type="ARBA" id="ARBA00023125"/>
    </source>
</evidence>
<evidence type="ECO:0000256" key="2">
    <source>
        <dbReference type="ARBA" id="ARBA00023015"/>
    </source>
</evidence>
<evidence type="ECO:0000256" key="5">
    <source>
        <dbReference type="ARBA" id="ARBA00023242"/>
    </source>
</evidence>
<organism evidence="7 8">
    <name type="scientific">Tagetes erecta</name>
    <name type="common">African marigold</name>
    <dbReference type="NCBI Taxonomy" id="13708"/>
    <lineage>
        <taxon>Eukaryota</taxon>
        <taxon>Viridiplantae</taxon>
        <taxon>Streptophyta</taxon>
        <taxon>Embryophyta</taxon>
        <taxon>Tracheophyta</taxon>
        <taxon>Spermatophyta</taxon>
        <taxon>Magnoliopsida</taxon>
        <taxon>eudicotyledons</taxon>
        <taxon>Gunneridae</taxon>
        <taxon>Pentapetalae</taxon>
        <taxon>asterids</taxon>
        <taxon>campanulids</taxon>
        <taxon>Asterales</taxon>
        <taxon>Asteraceae</taxon>
        <taxon>Asteroideae</taxon>
        <taxon>Heliantheae alliance</taxon>
        <taxon>Tageteae</taxon>
        <taxon>Tagetes</taxon>
    </lineage>
</organism>
<gene>
    <name evidence="7" type="ORF">QVD17_18196</name>
</gene>
<evidence type="ECO:0000259" key="6">
    <source>
        <dbReference type="PROSITE" id="PS50888"/>
    </source>
</evidence>
<keyword evidence="2" id="KW-0805">Transcription regulation</keyword>
<comment type="subcellular location">
    <subcellularLocation>
        <location evidence="1">Nucleus</location>
    </subcellularLocation>
</comment>
<dbReference type="Proteomes" id="UP001229421">
    <property type="component" value="Unassembled WGS sequence"/>
</dbReference>
<evidence type="ECO:0000256" key="4">
    <source>
        <dbReference type="ARBA" id="ARBA00023163"/>
    </source>
</evidence>
<name>A0AAD8KMB1_TARER</name>
<reference evidence="7" key="1">
    <citation type="journal article" date="2023" name="bioRxiv">
        <title>Improved chromosome-level genome assembly for marigold (Tagetes erecta).</title>
        <authorList>
            <person name="Jiang F."/>
            <person name="Yuan L."/>
            <person name="Wang S."/>
            <person name="Wang H."/>
            <person name="Xu D."/>
            <person name="Wang A."/>
            <person name="Fan W."/>
        </authorList>
    </citation>
    <scope>NUCLEOTIDE SEQUENCE</scope>
    <source>
        <strain evidence="7">WSJ</strain>
        <tissue evidence="7">Leaf</tissue>
    </source>
</reference>
<dbReference type="InterPro" id="IPR011598">
    <property type="entry name" value="bHLH_dom"/>
</dbReference>
<dbReference type="EMBL" id="JAUHHV010000005">
    <property type="protein sequence ID" value="KAK1422907.1"/>
    <property type="molecule type" value="Genomic_DNA"/>
</dbReference>
<evidence type="ECO:0000256" key="1">
    <source>
        <dbReference type="ARBA" id="ARBA00004123"/>
    </source>
</evidence>
<dbReference type="SUPFAM" id="SSF47459">
    <property type="entry name" value="HLH, helix-loop-helix DNA-binding domain"/>
    <property type="match status" value="1"/>
</dbReference>
<dbReference type="GO" id="GO:0005634">
    <property type="term" value="C:nucleus"/>
    <property type="evidence" value="ECO:0007669"/>
    <property type="project" value="UniProtKB-SubCell"/>
</dbReference>
<dbReference type="PANTHER" id="PTHR45914:SF24">
    <property type="entry name" value="BHLH DOMAIN-CONTAINING PROTEIN"/>
    <property type="match status" value="1"/>
</dbReference>
<comment type="caution">
    <text evidence="7">The sequence shown here is derived from an EMBL/GenBank/DDBJ whole genome shotgun (WGS) entry which is preliminary data.</text>
</comment>
<dbReference type="InterPro" id="IPR036638">
    <property type="entry name" value="HLH_DNA-bd_sf"/>
</dbReference>
<dbReference type="PROSITE" id="PS50888">
    <property type="entry name" value="BHLH"/>
    <property type="match status" value="1"/>
</dbReference>
<dbReference type="GO" id="GO:0003700">
    <property type="term" value="F:DNA-binding transcription factor activity"/>
    <property type="evidence" value="ECO:0007669"/>
    <property type="project" value="InterPro"/>
</dbReference>
<dbReference type="PANTHER" id="PTHR45914">
    <property type="entry name" value="TRANSCRIPTION FACTOR HEC3-RELATED"/>
    <property type="match status" value="1"/>
</dbReference>
<keyword evidence="8" id="KW-1185">Reference proteome</keyword>
<keyword evidence="5" id="KW-0539">Nucleus</keyword>
<evidence type="ECO:0000313" key="8">
    <source>
        <dbReference type="Proteomes" id="UP001229421"/>
    </source>
</evidence>
<keyword evidence="4" id="KW-0804">Transcription</keyword>